<dbReference type="OrthoDB" id="9783240at2"/>
<organism evidence="5 6">
    <name type="scientific">Limnochorda pilosa</name>
    <dbReference type="NCBI Taxonomy" id="1555112"/>
    <lineage>
        <taxon>Bacteria</taxon>
        <taxon>Bacillati</taxon>
        <taxon>Bacillota</taxon>
        <taxon>Limnochordia</taxon>
        <taxon>Limnochordales</taxon>
        <taxon>Limnochordaceae</taxon>
        <taxon>Limnochorda</taxon>
    </lineage>
</organism>
<keyword evidence="6" id="KW-1185">Reference proteome</keyword>
<feature type="signal peptide" evidence="3">
    <location>
        <begin position="1"/>
        <end position="30"/>
    </location>
</feature>
<dbReference type="EMBL" id="AP014924">
    <property type="protein sequence ID" value="BAS26178.1"/>
    <property type="molecule type" value="Genomic_DNA"/>
</dbReference>
<gene>
    <name evidence="5" type="ORF">LIP_0321</name>
</gene>
<dbReference type="AlphaFoldDB" id="A0A0K2SGF2"/>
<reference evidence="6" key="1">
    <citation type="submission" date="2015-07" db="EMBL/GenBank/DDBJ databases">
        <title>Complete genome sequence and phylogenetic analysis of Limnochorda pilosa.</title>
        <authorList>
            <person name="Watanabe M."/>
            <person name="Kojima H."/>
            <person name="Fukui M."/>
        </authorList>
    </citation>
    <scope>NUCLEOTIDE SEQUENCE [LARGE SCALE GENOMIC DNA]</scope>
    <source>
        <strain evidence="6">HC45</strain>
    </source>
</reference>
<sequence length="401" mass="43493">MLRTVTKARSRTVVAALALALALGTLPVAAQVRGVSDTEVILGTSAPLSGPAAAWGTTARAAKVYIDMINDQGGIHGRTIRLEIRDDAYLPPRAVANIRELTERVGVFAISGIIGSANAFAVRDYAYQKQLFWITPAIDSHIWIGYPGNRYVYTVYPDYFEEAKILTRHAADELGRSRIAVFYQNDQYGKAGLDGVQEAMAELGGSARIVAEVPYEVSDTDLSAHAQRLQASGAEAVILYATPNHGAMIAQAMARIGYHPDRLATFTLGDATIMTALAGEAWEGVISTAYFPLPDRDATVNAVLQRLVAREPSLRPMAFNALAGVTFVEPFLEALRRAGRDLTPESFAQAIESIRGWDGEVIRNVTFGPNRHQGIDRIYLTQVQGGQAVAVTDWIQYPVGF</sequence>
<keyword evidence="2 3" id="KW-0732">Signal</keyword>
<name>A0A0K2SGF2_LIMPI</name>
<evidence type="ECO:0000256" key="3">
    <source>
        <dbReference type="SAM" id="SignalP"/>
    </source>
</evidence>
<dbReference type="RefSeq" id="WP_068133420.1">
    <property type="nucleotide sequence ID" value="NZ_AP014924.1"/>
</dbReference>
<dbReference type="CDD" id="cd06343">
    <property type="entry name" value="PBP1_ABC_ligand_binding-like"/>
    <property type="match status" value="1"/>
</dbReference>
<feature type="domain" description="Leucine-binding protein" evidence="4">
    <location>
        <begin position="42"/>
        <end position="386"/>
    </location>
</feature>
<protein>
    <submittedName>
        <fullName evidence="5">ABC transporter substrate-binding protein</fullName>
    </submittedName>
</protein>
<evidence type="ECO:0000259" key="4">
    <source>
        <dbReference type="Pfam" id="PF13458"/>
    </source>
</evidence>
<comment type="similarity">
    <text evidence="1">Belongs to the leucine-binding protein family.</text>
</comment>
<proteinExistence type="inferred from homology"/>
<evidence type="ECO:0000313" key="6">
    <source>
        <dbReference type="Proteomes" id="UP000065807"/>
    </source>
</evidence>
<reference evidence="6" key="2">
    <citation type="journal article" date="2016" name="Int. J. Syst. Evol. Microbiol.">
        <title>Complete genome sequence and cell structure of Limnochorda pilosa, a Gram-negative spore-former within the phylum Firmicutes.</title>
        <authorList>
            <person name="Watanabe M."/>
            <person name="Kojima H."/>
            <person name="Fukui M."/>
        </authorList>
    </citation>
    <scope>NUCLEOTIDE SEQUENCE [LARGE SCALE GENOMIC DNA]</scope>
    <source>
        <strain evidence="6">HC45</strain>
    </source>
</reference>
<dbReference type="Proteomes" id="UP000065807">
    <property type="component" value="Chromosome"/>
</dbReference>
<dbReference type="Pfam" id="PF13458">
    <property type="entry name" value="Peripla_BP_6"/>
    <property type="match status" value="1"/>
</dbReference>
<dbReference type="STRING" id="1555112.LIP_0321"/>
<dbReference type="Gene3D" id="3.40.50.2300">
    <property type="match status" value="2"/>
</dbReference>
<dbReference type="InterPro" id="IPR028081">
    <property type="entry name" value="Leu-bd"/>
</dbReference>
<accession>A0A0K2SGF2</accession>
<dbReference type="KEGG" id="lpil:LIP_0321"/>
<evidence type="ECO:0000313" key="5">
    <source>
        <dbReference type="EMBL" id="BAS26178.1"/>
    </source>
</evidence>
<dbReference type="PANTHER" id="PTHR47235:SF1">
    <property type="entry name" value="BLR6548 PROTEIN"/>
    <property type="match status" value="1"/>
</dbReference>
<dbReference type="PANTHER" id="PTHR47235">
    <property type="entry name" value="BLR6548 PROTEIN"/>
    <property type="match status" value="1"/>
</dbReference>
<evidence type="ECO:0000256" key="1">
    <source>
        <dbReference type="ARBA" id="ARBA00010062"/>
    </source>
</evidence>
<dbReference type="InterPro" id="IPR028082">
    <property type="entry name" value="Peripla_BP_I"/>
</dbReference>
<evidence type="ECO:0000256" key="2">
    <source>
        <dbReference type="ARBA" id="ARBA00022729"/>
    </source>
</evidence>
<dbReference type="SUPFAM" id="SSF53822">
    <property type="entry name" value="Periplasmic binding protein-like I"/>
    <property type="match status" value="1"/>
</dbReference>
<feature type="chain" id="PRO_5005486861" evidence="3">
    <location>
        <begin position="31"/>
        <end position="401"/>
    </location>
</feature>